<proteinExistence type="predicted"/>
<protein>
    <submittedName>
        <fullName evidence="2">Uncharacterized protein</fullName>
    </submittedName>
</protein>
<reference evidence="2" key="2">
    <citation type="journal article" name="Front. Microbiol.">
        <title>Degradative Capacity of Two Strains of Rhodonia placenta: From Phenotype to Genotype.</title>
        <authorList>
            <person name="Kolle M."/>
            <person name="Horta M.A.C."/>
            <person name="Nowrousian M."/>
            <person name="Ohm R.A."/>
            <person name="Benz J.P."/>
            <person name="Pilgard A."/>
        </authorList>
    </citation>
    <scope>NUCLEOTIDE SEQUENCE</scope>
    <source>
        <strain evidence="2">FPRL280</strain>
    </source>
</reference>
<evidence type="ECO:0000313" key="3">
    <source>
        <dbReference type="Proteomes" id="UP000639403"/>
    </source>
</evidence>
<dbReference type="Proteomes" id="UP000639403">
    <property type="component" value="Unassembled WGS sequence"/>
</dbReference>
<comment type="caution">
    <text evidence="2">The sequence shown here is derived from an EMBL/GenBank/DDBJ whole genome shotgun (WGS) entry which is preliminary data.</text>
</comment>
<accession>A0A8H7TXG2</accession>
<feature type="compositionally biased region" description="Gly residues" evidence="1">
    <location>
        <begin position="28"/>
        <end position="40"/>
    </location>
</feature>
<dbReference type="AlphaFoldDB" id="A0A8H7TXG2"/>
<feature type="region of interest" description="Disordered" evidence="1">
    <location>
        <begin position="21"/>
        <end position="53"/>
    </location>
</feature>
<evidence type="ECO:0000313" key="2">
    <source>
        <dbReference type="EMBL" id="KAF9800264.1"/>
    </source>
</evidence>
<gene>
    <name evidence="2" type="ORF">IEO21_10403</name>
</gene>
<name>A0A8H7TXG2_9APHY</name>
<reference evidence="2" key="1">
    <citation type="submission" date="2020-11" db="EMBL/GenBank/DDBJ databases">
        <authorList>
            <person name="Koelle M."/>
            <person name="Horta M.A.C."/>
            <person name="Nowrousian M."/>
            <person name="Ohm R.A."/>
            <person name="Benz P."/>
            <person name="Pilgard A."/>
        </authorList>
    </citation>
    <scope>NUCLEOTIDE SEQUENCE</scope>
    <source>
        <strain evidence="2">FPRL280</strain>
    </source>
</reference>
<evidence type="ECO:0000256" key="1">
    <source>
        <dbReference type="SAM" id="MobiDB-lite"/>
    </source>
</evidence>
<sequence length="53" mass="5402">MLPHCHHPAWACFGDSRSVAPETHQGVFGQGSGSGRGIGKGAEPRATSATEGL</sequence>
<organism evidence="2 3">
    <name type="scientific">Rhodonia placenta</name>
    <dbReference type="NCBI Taxonomy" id="104341"/>
    <lineage>
        <taxon>Eukaryota</taxon>
        <taxon>Fungi</taxon>
        <taxon>Dikarya</taxon>
        <taxon>Basidiomycota</taxon>
        <taxon>Agaricomycotina</taxon>
        <taxon>Agaricomycetes</taxon>
        <taxon>Polyporales</taxon>
        <taxon>Adustoporiaceae</taxon>
        <taxon>Rhodonia</taxon>
    </lineage>
</organism>
<dbReference type="EMBL" id="JADOXO010000795">
    <property type="protein sequence ID" value="KAF9800264.1"/>
    <property type="molecule type" value="Genomic_DNA"/>
</dbReference>